<name>A0A3A9ICV2_AERVE</name>
<dbReference type="Gene3D" id="3.30.2310.20">
    <property type="entry name" value="RelE-like"/>
    <property type="match status" value="1"/>
</dbReference>
<dbReference type="Proteomes" id="UP000281725">
    <property type="component" value="Unassembled WGS sequence"/>
</dbReference>
<evidence type="ECO:0000313" key="3">
    <source>
        <dbReference type="Proteomes" id="UP000281725"/>
    </source>
</evidence>
<organism evidence="2 3">
    <name type="scientific">Aeromonas veronii</name>
    <dbReference type="NCBI Taxonomy" id="654"/>
    <lineage>
        <taxon>Bacteria</taxon>
        <taxon>Pseudomonadati</taxon>
        <taxon>Pseudomonadota</taxon>
        <taxon>Gammaproteobacteria</taxon>
        <taxon>Aeromonadales</taxon>
        <taxon>Aeromonadaceae</taxon>
        <taxon>Aeromonas</taxon>
    </lineage>
</organism>
<dbReference type="RefSeq" id="WP_120415844.1">
    <property type="nucleotide sequence ID" value="NZ_RAWX01000004.1"/>
</dbReference>
<protein>
    <submittedName>
        <fullName evidence="2">Type II toxin-antitoxin system RelE/ParE family toxin</fullName>
    </submittedName>
</protein>
<dbReference type="EMBL" id="RAWX01000004">
    <property type="protein sequence ID" value="RKJ86181.1"/>
    <property type="molecule type" value="Genomic_DNA"/>
</dbReference>
<dbReference type="Pfam" id="PF15781">
    <property type="entry name" value="ParE-like_toxin"/>
    <property type="match status" value="1"/>
</dbReference>
<proteinExistence type="predicted"/>
<comment type="caution">
    <text evidence="2">The sequence shown here is derived from an EMBL/GenBank/DDBJ whole genome shotgun (WGS) entry which is preliminary data.</text>
</comment>
<dbReference type="EMBL" id="RAWX01000010">
    <property type="protein sequence ID" value="RKJ83719.1"/>
    <property type="molecule type" value="Genomic_DNA"/>
</dbReference>
<dbReference type="InterPro" id="IPR031552">
    <property type="entry name" value="ParE-like_toxin"/>
</dbReference>
<sequence>MSEEQNEFEVFESGLFTKQLKKLHADDLKLVEDEIERVIADPEIGEQKKGDLSYLRVHKFKINSQLVLLGYAWRDAELQLYLLSVGPHENFYDTLKERRKADLKLIS</sequence>
<dbReference type="InterPro" id="IPR035093">
    <property type="entry name" value="RelE/ParE_toxin_dom_sf"/>
</dbReference>
<dbReference type="AlphaFoldDB" id="A0A3A9ICV2"/>
<accession>A0A3A9ICV2</accession>
<evidence type="ECO:0000313" key="1">
    <source>
        <dbReference type="EMBL" id="RKJ83719.1"/>
    </source>
</evidence>
<evidence type="ECO:0000313" key="2">
    <source>
        <dbReference type="EMBL" id="RKJ86181.1"/>
    </source>
</evidence>
<reference evidence="2 3" key="1">
    <citation type="submission" date="2018-09" db="EMBL/GenBank/DDBJ databases">
        <title>Genome sequencing of Aeromonas veronii MS-17-88.</title>
        <authorList>
            <person name="Tekedar H.C."/>
            <person name="Arick M.A."/>
            <person name="Hsu C.-Y."/>
            <person name="Thrash A."/>
            <person name="Karsi A."/>
            <person name="Lawrence M.L."/>
            <person name="Abdelhamed H."/>
        </authorList>
    </citation>
    <scope>NUCLEOTIDE SEQUENCE [LARGE SCALE GENOMIC DNA]</scope>
    <source>
        <strain evidence="2 3">MS 17-88</strain>
    </source>
</reference>
<gene>
    <name evidence="2" type="ORF">D6R50_17930</name>
    <name evidence="1" type="ORF">D6R50_24400</name>
</gene>